<keyword evidence="3" id="KW-1185">Reference proteome</keyword>
<proteinExistence type="predicted"/>
<comment type="caution">
    <text evidence="2">The sequence shown here is derived from an EMBL/GenBank/DDBJ whole genome shotgun (WGS) entry which is preliminary data.</text>
</comment>
<dbReference type="AlphaFoldDB" id="A0AAE3YMQ3"/>
<organism evidence="2 3">
    <name type="scientific">Catenuloplanes atrovinosus</name>
    <dbReference type="NCBI Taxonomy" id="137266"/>
    <lineage>
        <taxon>Bacteria</taxon>
        <taxon>Bacillati</taxon>
        <taxon>Actinomycetota</taxon>
        <taxon>Actinomycetes</taxon>
        <taxon>Micromonosporales</taxon>
        <taxon>Micromonosporaceae</taxon>
        <taxon>Catenuloplanes</taxon>
    </lineage>
</organism>
<evidence type="ECO:0000259" key="1">
    <source>
        <dbReference type="Pfam" id="PF14024"/>
    </source>
</evidence>
<dbReference type="EMBL" id="JAVDYB010000001">
    <property type="protein sequence ID" value="MDR7275335.1"/>
    <property type="molecule type" value="Genomic_DNA"/>
</dbReference>
<dbReference type="InterPro" id="IPR025334">
    <property type="entry name" value="DUF4240"/>
</dbReference>
<dbReference type="Proteomes" id="UP001183643">
    <property type="component" value="Unassembled WGS sequence"/>
</dbReference>
<gene>
    <name evidence="2" type="ORF">J2S41_002113</name>
</gene>
<feature type="domain" description="DUF4240" evidence="1">
    <location>
        <begin position="58"/>
        <end position="132"/>
    </location>
</feature>
<evidence type="ECO:0000313" key="3">
    <source>
        <dbReference type="Proteomes" id="UP001183643"/>
    </source>
</evidence>
<evidence type="ECO:0000313" key="2">
    <source>
        <dbReference type="EMBL" id="MDR7275335.1"/>
    </source>
</evidence>
<sequence>MTDTVQGRLPTAEEEARFWALIESVWASLGDEPAALRRALVSGDDGNIEPAGIGAWLNRFHERLVEATAELTAPELVALDRVVERKLYDIDRADVHEVTDGSDDGFLYARGFIVALGRDYYEAVRADPASAACDGSFERMCYFFASRLEDRFGTWPDTGSGISRETGSNHAGWPD</sequence>
<name>A0AAE3YMQ3_9ACTN</name>
<accession>A0AAE3YMQ3</accession>
<dbReference type="Pfam" id="PF14024">
    <property type="entry name" value="DUF4240"/>
    <property type="match status" value="1"/>
</dbReference>
<protein>
    <recommendedName>
        <fullName evidence="1">DUF4240 domain-containing protein</fullName>
    </recommendedName>
</protein>
<dbReference type="RefSeq" id="WP_310366178.1">
    <property type="nucleotide sequence ID" value="NZ_JAVDYB010000001.1"/>
</dbReference>
<reference evidence="2" key="1">
    <citation type="submission" date="2023-07" db="EMBL/GenBank/DDBJ databases">
        <title>Sequencing the genomes of 1000 actinobacteria strains.</title>
        <authorList>
            <person name="Klenk H.-P."/>
        </authorList>
    </citation>
    <scope>NUCLEOTIDE SEQUENCE</scope>
    <source>
        <strain evidence="2">DSM 44707</strain>
    </source>
</reference>